<evidence type="ECO:0000313" key="2">
    <source>
        <dbReference type="Proteomes" id="UP001320706"/>
    </source>
</evidence>
<comment type="caution">
    <text evidence="1">The sequence shown here is derived from an EMBL/GenBank/DDBJ whole genome shotgun (WGS) entry which is preliminary data.</text>
</comment>
<keyword evidence="2" id="KW-1185">Reference proteome</keyword>
<proteinExistence type="predicted"/>
<gene>
    <name evidence="1" type="ORF">M8818_000715</name>
</gene>
<accession>A0ACC3SM13</accession>
<sequence length="344" mass="39022">MRQFEREANSIDVLELFTGEQEILHLPAKEDYIDDDTTTGTDTIAHRIAKRLLNAWISEGIQIEIEDCSDIKEAYDLIKKRYHITDERARDTLLADLRKMTIDDYEDVTDYLNKLRRLKNDLHYVKAPLTDDIDNSYKRKEDKSHLKCGHCEKTGHIEEDCWSLHPDKLPRALKDKVNISTAGNSTKGNEKNNNHLDRISALATIDVSKFYQALTAARSLCTHTPSPYSENLADFPSQALKPIGRIKDGVSAFMIEDFDYRYRWLADSGSNMHIANNKKWFTDFYTLQTTIGIADKSISLQILGGGIAEIPLQSPNGDLIILSLLDVAYALEGRCNLLLLGMLA</sequence>
<protein>
    <submittedName>
        <fullName evidence="1">Uncharacterized protein</fullName>
    </submittedName>
</protein>
<evidence type="ECO:0000313" key="1">
    <source>
        <dbReference type="EMBL" id="KAK8219741.1"/>
    </source>
</evidence>
<organism evidence="1 2">
    <name type="scientific">Zalaria obscura</name>
    <dbReference type="NCBI Taxonomy" id="2024903"/>
    <lineage>
        <taxon>Eukaryota</taxon>
        <taxon>Fungi</taxon>
        <taxon>Dikarya</taxon>
        <taxon>Ascomycota</taxon>
        <taxon>Pezizomycotina</taxon>
        <taxon>Dothideomycetes</taxon>
        <taxon>Dothideomycetidae</taxon>
        <taxon>Dothideales</taxon>
        <taxon>Zalariaceae</taxon>
        <taxon>Zalaria</taxon>
    </lineage>
</organism>
<dbReference type="EMBL" id="JAMKPW020000003">
    <property type="protein sequence ID" value="KAK8219741.1"/>
    <property type="molecule type" value="Genomic_DNA"/>
</dbReference>
<reference evidence="1" key="1">
    <citation type="submission" date="2024-02" db="EMBL/GenBank/DDBJ databases">
        <title>Metagenome Assembled Genome of Zalaria obscura JY119.</title>
        <authorList>
            <person name="Vighnesh L."/>
            <person name="Jagadeeshwari U."/>
            <person name="Venkata Ramana C."/>
            <person name="Sasikala C."/>
        </authorList>
    </citation>
    <scope>NUCLEOTIDE SEQUENCE</scope>
    <source>
        <strain evidence="1">JY119</strain>
    </source>
</reference>
<name>A0ACC3SM13_9PEZI</name>
<dbReference type="Proteomes" id="UP001320706">
    <property type="component" value="Unassembled WGS sequence"/>
</dbReference>